<dbReference type="Pfam" id="PF00931">
    <property type="entry name" value="NB-ARC"/>
    <property type="match status" value="1"/>
</dbReference>
<feature type="coiled-coil region" evidence="7">
    <location>
        <begin position="27"/>
        <end position="61"/>
    </location>
</feature>
<proteinExistence type="inferred from homology"/>
<dbReference type="GO" id="GO:0005524">
    <property type="term" value="F:ATP binding"/>
    <property type="evidence" value="ECO:0007669"/>
    <property type="project" value="UniProtKB-KW"/>
</dbReference>
<evidence type="ECO:0000259" key="8">
    <source>
        <dbReference type="Pfam" id="PF00931"/>
    </source>
</evidence>
<dbReference type="FunFam" id="1.10.8.430:FF:000003">
    <property type="entry name" value="Probable disease resistance protein At5g66910"/>
    <property type="match status" value="1"/>
</dbReference>
<keyword evidence="7" id="KW-0175">Coiled coil</keyword>
<gene>
    <name evidence="10" type="ORF">V5N11_028615</name>
</gene>
<dbReference type="InterPro" id="IPR002182">
    <property type="entry name" value="NB-ARC"/>
</dbReference>
<keyword evidence="2" id="KW-0433">Leucine-rich repeat</keyword>
<dbReference type="PANTHER" id="PTHR33463">
    <property type="entry name" value="NB-ARC DOMAIN-CONTAINING PROTEIN-RELATED"/>
    <property type="match status" value="1"/>
</dbReference>
<dbReference type="Gene3D" id="1.10.8.430">
    <property type="entry name" value="Helical domain of apoptotic protease-activating factors"/>
    <property type="match status" value="1"/>
</dbReference>
<dbReference type="FunFam" id="3.40.50.300:FF:001091">
    <property type="entry name" value="Probable disease resistance protein At1g61300"/>
    <property type="match status" value="1"/>
</dbReference>
<dbReference type="GO" id="GO:0006952">
    <property type="term" value="P:defense response"/>
    <property type="evidence" value="ECO:0007669"/>
    <property type="project" value="UniProtKB-KW"/>
</dbReference>
<evidence type="ECO:0000256" key="5">
    <source>
        <dbReference type="ARBA" id="ARBA00022821"/>
    </source>
</evidence>
<dbReference type="FunFam" id="1.10.10.10:FF:000322">
    <property type="entry name" value="Probable disease resistance protein At1g63360"/>
    <property type="match status" value="1"/>
</dbReference>
<feature type="domain" description="NB-ARC" evidence="8">
    <location>
        <begin position="158"/>
        <end position="320"/>
    </location>
</feature>
<dbReference type="InterPro" id="IPR036388">
    <property type="entry name" value="WH-like_DNA-bd_sf"/>
</dbReference>
<evidence type="ECO:0000259" key="9">
    <source>
        <dbReference type="Pfam" id="PF23559"/>
    </source>
</evidence>
<keyword evidence="3" id="KW-0677">Repeat</keyword>
<dbReference type="Gene3D" id="3.80.10.10">
    <property type="entry name" value="Ribonuclease Inhibitor"/>
    <property type="match status" value="1"/>
</dbReference>
<dbReference type="Pfam" id="PF13855">
    <property type="entry name" value="LRR_8"/>
    <property type="match status" value="1"/>
</dbReference>
<evidence type="ECO:0000313" key="10">
    <source>
        <dbReference type="EMBL" id="KAL1215152.1"/>
    </source>
</evidence>
<evidence type="ECO:0000256" key="2">
    <source>
        <dbReference type="ARBA" id="ARBA00022614"/>
    </source>
</evidence>
<keyword evidence="6" id="KW-0067">ATP-binding</keyword>
<dbReference type="Proteomes" id="UP001558713">
    <property type="component" value="Unassembled WGS sequence"/>
</dbReference>
<dbReference type="PANTHER" id="PTHR33463:SF220">
    <property type="entry name" value="NB-ARC DOMAIN-CONTAINING PROTEIN"/>
    <property type="match status" value="1"/>
</dbReference>
<dbReference type="SUPFAM" id="SSF52540">
    <property type="entry name" value="P-loop containing nucleoside triphosphate hydrolases"/>
    <property type="match status" value="1"/>
</dbReference>
<dbReference type="InterPro" id="IPR001611">
    <property type="entry name" value="Leu-rich_rpt"/>
</dbReference>
<evidence type="ECO:0000256" key="6">
    <source>
        <dbReference type="ARBA" id="ARBA00022840"/>
    </source>
</evidence>
<evidence type="ECO:0000256" key="1">
    <source>
        <dbReference type="ARBA" id="ARBA00008894"/>
    </source>
</evidence>
<dbReference type="Gene3D" id="1.10.10.10">
    <property type="entry name" value="Winged helix-like DNA-binding domain superfamily/Winged helix DNA-binding domain"/>
    <property type="match status" value="1"/>
</dbReference>
<dbReference type="InterPro" id="IPR032675">
    <property type="entry name" value="LRR_dom_sf"/>
</dbReference>
<reference evidence="10 11" key="1">
    <citation type="submission" date="2024-04" db="EMBL/GenBank/DDBJ databases">
        <title>Genome assembly C_amara_ONT_v2.</title>
        <authorList>
            <person name="Yant L."/>
            <person name="Moore C."/>
            <person name="Slenker M."/>
        </authorList>
    </citation>
    <scope>NUCLEOTIDE SEQUENCE [LARGE SCALE GENOMIC DNA]</scope>
    <source>
        <tissue evidence="10">Leaf</tissue>
    </source>
</reference>
<feature type="domain" description="Disease resistance protein winged helix" evidence="9">
    <location>
        <begin position="413"/>
        <end position="480"/>
    </location>
</feature>
<sequence length="748" mass="85891">MISWLMIPWNQISRIVCGCFFSDRNYIHMMKANLDTLQKTLQELENGRDDLLGRVAIEEDRGLQRLAQVEGWLIRVETVGSHVNDLLKDGSAETERLCLFGYFSNDCITSYNYGVQVSKRLEEVKELLSKKGDFAVVAKKIPVPKAEKMHIETTVGLDTMVEMAWNSLMNDERRILGLYGMGGVGKTALLTRINNKFVEEKNDFDVVIWVAVSKDFQNEGIQDQILGRLLVDNEWKQATENEKASLINNNLKRKKFVLLLDDLWSKVDLNKIGVPAPTRENESKIVFTARSKEICNYMISDQQIKVDCLSPDEAWELFRIAIGEIPLENHHDIPRLARKIVRKCCGLPLALSVIGKNMAYKDDVHEWRHAIDVLNSAGHEFPGMEEKVLPILKFSYDNLKDVEVKLCFLYCSLFPKDFEIEKETLIEYWICQGFINANKYEDGGTNQGYDIIGLLVRAHLLIDCEVKTKVKMHDVICDMALWVESGFRKQQETIFVKSGAHVRQIPNAINWEIVRRMSLTDTQIKKISCNPSCPNLSTLLIRQNSELEVISVGFFRFMPQLVVLDLSENWVLTGLLRTEVLNLGSLQYFNLSSTLVTMLPVDLMKLRKLIHLNLEYSSIYDRLVGIATNLPNLQVLKLYYSNVYVDDRLMEELQQLEHLKVLTANIKDAMILERIQGVDRLARSIRGLLLYEIWAPVVILNTVALGGLQRLKIVRCNISEIKIDWKSKERRDLSWEGFNHLSAVDIFN</sequence>
<dbReference type="AlphaFoldDB" id="A0ABD1B9A7"/>
<evidence type="ECO:0000256" key="4">
    <source>
        <dbReference type="ARBA" id="ARBA00022741"/>
    </source>
</evidence>
<organism evidence="10 11">
    <name type="scientific">Cardamine amara subsp. amara</name>
    <dbReference type="NCBI Taxonomy" id="228776"/>
    <lineage>
        <taxon>Eukaryota</taxon>
        <taxon>Viridiplantae</taxon>
        <taxon>Streptophyta</taxon>
        <taxon>Embryophyta</taxon>
        <taxon>Tracheophyta</taxon>
        <taxon>Spermatophyta</taxon>
        <taxon>Magnoliopsida</taxon>
        <taxon>eudicotyledons</taxon>
        <taxon>Gunneridae</taxon>
        <taxon>Pentapetalae</taxon>
        <taxon>rosids</taxon>
        <taxon>malvids</taxon>
        <taxon>Brassicales</taxon>
        <taxon>Brassicaceae</taxon>
        <taxon>Cardamineae</taxon>
        <taxon>Cardamine</taxon>
    </lineage>
</organism>
<name>A0ABD1B9A7_CARAN</name>
<dbReference type="InterPro" id="IPR027417">
    <property type="entry name" value="P-loop_NTPase"/>
</dbReference>
<dbReference type="Pfam" id="PF23559">
    <property type="entry name" value="WHD_DRP"/>
    <property type="match status" value="1"/>
</dbReference>
<dbReference type="SUPFAM" id="SSF52058">
    <property type="entry name" value="L domain-like"/>
    <property type="match status" value="1"/>
</dbReference>
<evidence type="ECO:0000313" key="11">
    <source>
        <dbReference type="Proteomes" id="UP001558713"/>
    </source>
</evidence>
<dbReference type="InterPro" id="IPR058922">
    <property type="entry name" value="WHD_DRP"/>
</dbReference>
<evidence type="ECO:0000256" key="3">
    <source>
        <dbReference type="ARBA" id="ARBA00022737"/>
    </source>
</evidence>
<keyword evidence="11" id="KW-1185">Reference proteome</keyword>
<keyword evidence="4" id="KW-0547">Nucleotide-binding</keyword>
<accession>A0ABD1B9A7</accession>
<comment type="caution">
    <text evidence="10">The sequence shown here is derived from an EMBL/GenBank/DDBJ whole genome shotgun (WGS) entry which is preliminary data.</text>
</comment>
<dbReference type="InterPro" id="IPR050905">
    <property type="entry name" value="Plant_NBS-LRR"/>
</dbReference>
<protein>
    <submittedName>
        <fullName evidence="10">Disease resistance protein</fullName>
    </submittedName>
</protein>
<evidence type="ECO:0000256" key="7">
    <source>
        <dbReference type="SAM" id="Coils"/>
    </source>
</evidence>
<dbReference type="InterPro" id="IPR042197">
    <property type="entry name" value="Apaf_helical"/>
</dbReference>
<dbReference type="Gene3D" id="3.40.50.300">
    <property type="entry name" value="P-loop containing nucleotide triphosphate hydrolases"/>
    <property type="match status" value="1"/>
</dbReference>
<comment type="similarity">
    <text evidence="1">Belongs to the disease resistance NB-LRR family.</text>
</comment>
<dbReference type="PRINTS" id="PR00364">
    <property type="entry name" value="DISEASERSIST"/>
</dbReference>
<keyword evidence="5" id="KW-0611">Plant defense</keyword>
<dbReference type="EMBL" id="JBANAX010000291">
    <property type="protein sequence ID" value="KAL1215152.1"/>
    <property type="molecule type" value="Genomic_DNA"/>
</dbReference>